<dbReference type="Proteomes" id="UP000735302">
    <property type="component" value="Unassembled WGS sequence"/>
</dbReference>
<comment type="caution">
    <text evidence="1">The sequence shown here is derived from an EMBL/GenBank/DDBJ whole genome shotgun (WGS) entry which is preliminary data.</text>
</comment>
<name>A0AAV4A5N0_9GAST</name>
<gene>
    <name evidence="1" type="ORF">PoB_002871200</name>
</gene>
<dbReference type="EMBL" id="BLXT01003576">
    <property type="protein sequence ID" value="GFO02207.1"/>
    <property type="molecule type" value="Genomic_DNA"/>
</dbReference>
<protein>
    <submittedName>
        <fullName evidence="1">Uncharacterized protein</fullName>
    </submittedName>
</protein>
<reference evidence="1 2" key="1">
    <citation type="journal article" date="2021" name="Elife">
        <title>Chloroplast acquisition without the gene transfer in kleptoplastic sea slugs, Plakobranchus ocellatus.</title>
        <authorList>
            <person name="Maeda T."/>
            <person name="Takahashi S."/>
            <person name="Yoshida T."/>
            <person name="Shimamura S."/>
            <person name="Takaki Y."/>
            <person name="Nagai Y."/>
            <person name="Toyoda A."/>
            <person name="Suzuki Y."/>
            <person name="Arimoto A."/>
            <person name="Ishii H."/>
            <person name="Satoh N."/>
            <person name="Nishiyama T."/>
            <person name="Hasebe M."/>
            <person name="Maruyama T."/>
            <person name="Minagawa J."/>
            <person name="Obokata J."/>
            <person name="Shigenobu S."/>
        </authorList>
    </citation>
    <scope>NUCLEOTIDE SEQUENCE [LARGE SCALE GENOMIC DNA]</scope>
</reference>
<sequence length="103" mass="11732">MEMEKPYGKPYGEFAVRCGTVPSKAAFRNSAPYDFAGIAFLQEVVMKTSQKLHKILVKYMSGATPKKTTERRACPAHNHWLSCEATKRQSSQSRCKDFSFRHL</sequence>
<proteinExistence type="predicted"/>
<organism evidence="1 2">
    <name type="scientific">Plakobranchus ocellatus</name>
    <dbReference type="NCBI Taxonomy" id="259542"/>
    <lineage>
        <taxon>Eukaryota</taxon>
        <taxon>Metazoa</taxon>
        <taxon>Spiralia</taxon>
        <taxon>Lophotrochozoa</taxon>
        <taxon>Mollusca</taxon>
        <taxon>Gastropoda</taxon>
        <taxon>Heterobranchia</taxon>
        <taxon>Euthyneura</taxon>
        <taxon>Panpulmonata</taxon>
        <taxon>Sacoglossa</taxon>
        <taxon>Placobranchoidea</taxon>
        <taxon>Plakobranchidae</taxon>
        <taxon>Plakobranchus</taxon>
    </lineage>
</organism>
<evidence type="ECO:0000313" key="2">
    <source>
        <dbReference type="Proteomes" id="UP000735302"/>
    </source>
</evidence>
<evidence type="ECO:0000313" key="1">
    <source>
        <dbReference type="EMBL" id="GFO02207.1"/>
    </source>
</evidence>
<accession>A0AAV4A5N0</accession>
<keyword evidence="2" id="KW-1185">Reference proteome</keyword>
<dbReference type="AlphaFoldDB" id="A0AAV4A5N0"/>